<accession>A0A9P8TL64</accession>
<comment type="caution">
    <text evidence="1">The sequence shown here is derived from an EMBL/GenBank/DDBJ whole genome shotgun (WGS) entry which is preliminary data.</text>
</comment>
<dbReference type="EMBL" id="JAEUBG010003411">
    <property type="protein sequence ID" value="KAH3682804.1"/>
    <property type="molecule type" value="Genomic_DNA"/>
</dbReference>
<organism evidence="1 2">
    <name type="scientific">Wickerhamomyces pijperi</name>
    <name type="common">Yeast</name>
    <name type="synonym">Pichia pijperi</name>
    <dbReference type="NCBI Taxonomy" id="599730"/>
    <lineage>
        <taxon>Eukaryota</taxon>
        <taxon>Fungi</taxon>
        <taxon>Dikarya</taxon>
        <taxon>Ascomycota</taxon>
        <taxon>Saccharomycotina</taxon>
        <taxon>Saccharomycetes</taxon>
        <taxon>Phaffomycetales</taxon>
        <taxon>Wickerhamomycetaceae</taxon>
        <taxon>Wickerhamomyces</taxon>
    </lineage>
</organism>
<gene>
    <name evidence="1" type="ORF">WICPIJ_006263</name>
</gene>
<evidence type="ECO:0000313" key="1">
    <source>
        <dbReference type="EMBL" id="KAH3682804.1"/>
    </source>
</evidence>
<keyword evidence="2" id="KW-1185">Reference proteome</keyword>
<proteinExistence type="predicted"/>
<evidence type="ECO:0000313" key="2">
    <source>
        <dbReference type="Proteomes" id="UP000774326"/>
    </source>
</evidence>
<name>A0A9P8TL64_WICPI</name>
<sequence>MPSAHVALTPTTIQSLEVNPTSQDTVTNVEEAQTDNSSELMHVGEVNGINSSSSTDDYGLNEDGYIPLGFSEQLNQFEFDLGLQEEESLLFDHEQLKEIAPYKLVLGNPTLNRYFNKLYQIV</sequence>
<protein>
    <submittedName>
        <fullName evidence="1">Uncharacterized protein</fullName>
    </submittedName>
</protein>
<reference evidence="1" key="1">
    <citation type="journal article" date="2021" name="Open Biol.">
        <title>Shared evolutionary footprints suggest mitochondrial oxidative damage underlies multiple complex I losses in fungi.</title>
        <authorList>
            <person name="Schikora-Tamarit M.A."/>
            <person name="Marcet-Houben M."/>
            <person name="Nosek J."/>
            <person name="Gabaldon T."/>
        </authorList>
    </citation>
    <scope>NUCLEOTIDE SEQUENCE</scope>
    <source>
        <strain evidence="1">CBS2887</strain>
    </source>
</reference>
<reference evidence="1" key="2">
    <citation type="submission" date="2021-01" db="EMBL/GenBank/DDBJ databases">
        <authorList>
            <person name="Schikora-Tamarit M.A."/>
        </authorList>
    </citation>
    <scope>NUCLEOTIDE SEQUENCE</scope>
    <source>
        <strain evidence="1">CBS2887</strain>
    </source>
</reference>
<dbReference type="AlphaFoldDB" id="A0A9P8TL64"/>
<dbReference type="Proteomes" id="UP000774326">
    <property type="component" value="Unassembled WGS sequence"/>
</dbReference>